<evidence type="ECO:0000256" key="1">
    <source>
        <dbReference type="SAM" id="Phobius"/>
    </source>
</evidence>
<dbReference type="RefSeq" id="WP_004801120.1">
    <property type="nucleotide sequence ID" value="NZ_AUGJ01000001.1"/>
</dbReference>
<dbReference type="EMBL" id="AGEJ01000001">
    <property type="protein sequence ID" value="EMD17677.1"/>
    <property type="molecule type" value="Genomic_DNA"/>
</dbReference>
<dbReference type="BioCyc" id="ECAT999415-HMP:GTTI-118-MONOMER"/>
<evidence type="ECO:0000313" key="2">
    <source>
        <dbReference type="EMBL" id="EMD17677.1"/>
    </source>
</evidence>
<dbReference type="AlphaFoldDB" id="M2PBB3"/>
<keyword evidence="1" id="KW-1133">Transmembrane helix</keyword>
<proteinExistence type="predicted"/>
<organism evidence="2 3">
    <name type="scientific">Eggerthia catenaformis OT 569 = DSM 20559</name>
    <dbReference type="NCBI Taxonomy" id="999415"/>
    <lineage>
        <taxon>Bacteria</taxon>
        <taxon>Bacillati</taxon>
        <taxon>Bacillota</taxon>
        <taxon>Erysipelotrichia</taxon>
        <taxon>Erysipelotrichales</taxon>
        <taxon>Coprobacillaceae</taxon>
        <taxon>Eggerthia</taxon>
    </lineage>
</organism>
<protein>
    <submittedName>
        <fullName evidence="2">Uncharacterized protein</fullName>
    </submittedName>
</protein>
<comment type="caution">
    <text evidence="2">The sequence shown here is derived from an EMBL/GenBank/DDBJ whole genome shotgun (WGS) entry which is preliminary data.</text>
</comment>
<name>M2PBB3_9FIRM</name>
<keyword evidence="3" id="KW-1185">Reference proteome</keyword>
<accession>M2PBB3</accession>
<sequence>MEELNYLPVHMIVENHEIGFDNKSRKFDLIIVNSEEIEIINKNISTKIKYDEIDKVEISLCSIMSFIRILSVWMIYHIFITIYDKNGNIYSLECENDDVLIFFLQKLHDENIEIIDILDLEESYLKYRDKVERTGYFERIMPKKAKEHHIEYPTRTNIARTKSKTR</sequence>
<reference evidence="2 3" key="1">
    <citation type="submission" date="2013-02" db="EMBL/GenBank/DDBJ databases">
        <title>The Genome Sequence of Lactobacillus catenaformis F0143.</title>
        <authorList>
            <consortium name="The Broad Institute Genome Sequencing Platform"/>
            <person name="Earl A."/>
            <person name="Ward D."/>
            <person name="Feldgarden M."/>
            <person name="Gevers D."/>
            <person name="Izard J."/>
            <person name="Blanton J.M."/>
            <person name="Mathney J."/>
            <person name="Dewhirst F.E."/>
            <person name="Young S.K."/>
            <person name="Zeng Q."/>
            <person name="Gargeya S."/>
            <person name="Fitzgerald M."/>
            <person name="Haas B."/>
            <person name="Abouelleil A."/>
            <person name="Alvarado L."/>
            <person name="Arachchi H.M."/>
            <person name="Berlin A."/>
            <person name="Chapman S.B."/>
            <person name="Gearin G."/>
            <person name="Goldberg J."/>
            <person name="Griggs A."/>
            <person name="Gujja S."/>
            <person name="Hansen M."/>
            <person name="Heiman D."/>
            <person name="Howarth C."/>
            <person name="Larimer J."/>
            <person name="Lui A."/>
            <person name="MacDonald P.J.P."/>
            <person name="McCowen C."/>
            <person name="Montmayeur A."/>
            <person name="Murphy C."/>
            <person name="Neiman D."/>
            <person name="Pearson M."/>
            <person name="Priest M."/>
            <person name="Roberts A."/>
            <person name="Saif S."/>
            <person name="Shea T."/>
            <person name="Sisk P."/>
            <person name="Stolte C."/>
            <person name="Sykes S."/>
            <person name="Wortman J."/>
            <person name="Nusbaum C."/>
            <person name="Birren B."/>
        </authorList>
    </citation>
    <scope>NUCLEOTIDE SEQUENCE [LARGE SCALE GENOMIC DNA]</scope>
    <source>
        <strain evidence="2 3">OT 569</strain>
    </source>
</reference>
<keyword evidence="1" id="KW-0472">Membrane</keyword>
<dbReference type="Proteomes" id="UP000011758">
    <property type="component" value="Unassembled WGS sequence"/>
</dbReference>
<evidence type="ECO:0000313" key="3">
    <source>
        <dbReference type="Proteomes" id="UP000011758"/>
    </source>
</evidence>
<keyword evidence="1" id="KW-0812">Transmembrane</keyword>
<gene>
    <name evidence="2" type="ORF">HMPREF9943_00109</name>
</gene>
<feature type="transmembrane region" description="Helical" evidence="1">
    <location>
        <begin position="58"/>
        <end position="79"/>
    </location>
</feature>